<dbReference type="Pfam" id="PF00795">
    <property type="entry name" value="CN_hydrolase"/>
    <property type="match status" value="1"/>
</dbReference>
<dbReference type="OrthoDB" id="201515at2759"/>
<dbReference type="STRING" id="331657.A0A4U0WAV1"/>
<dbReference type="SUPFAM" id="SSF56317">
    <property type="entry name" value="Carbon-nitrogen hydrolase"/>
    <property type="match status" value="1"/>
</dbReference>
<dbReference type="EMBL" id="NAJN01001934">
    <property type="protein sequence ID" value="TKA59834.1"/>
    <property type="molecule type" value="Genomic_DNA"/>
</dbReference>
<accession>A0A4U0WAV1</accession>
<evidence type="ECO:0000313" key="2">
    <source>
        <dbReference type="EMBL" id="TKA59834.1"/>
    </source>
</evidence>
<dbReference type="AlphaFoldDB" id="A0A4U0WAV1"/>
<dbReference type="InterPro" id="IPR036526">
    <property type="entry name" value="C-N_Hydrolase_sf"/>
</dbReference>
<evidence type="ECO:0000259" key="1">
    <source>
        <dbReference type="PROSITE" id="PS50263"/>
    </source>
</evidence>
<dbReference type="GO" id="GO:0030163">
    <property type="term" value="P:protein catabolic process"/>
    <property type="evidence" value="ECO:0007669"/>
    <property type="project" value="TreeGrafter"/>
</dbReference>
<dbReference type="GO" id="GO:0070773">
    <property type="term" value="F:protein-N-terminal glutamine amidohydrolase activity"/>
    <property type="evidence" value="ECO:0007669"/>
    <property type="project" value="InterPro"/>
</dbReference>
<reference evidence="2 3" key="1">
    <citation type="submission" date="2017-03" db="EMBL/GenBank/DDBJ databases">
        <title>Genomes of endolithic fungi from Antarctica.</title>
        <authorList>
            <person name="Coleine C."/>
            <person name="Masonjones S."/>
            <person name="Stajich J.E."/>
        </authorList>
    </citation>
    <scope>NUCLEOTIDE SEQUENCE [LARGE SCALE GENOMIC DNA]</scope>
    <source>
        <strain evidence="2 3">CCFEE 5187</strain>
    </source>
</reference>
<dbReference type="PANTHER" id="PTHR11750:SF26">
    <property type="entry name" value="PROTEIN N-TERMINAL AMIDASE"/>
    <property type="match status" value="1"/>
</dbReference>
<dbReference type="InterPro" id="IPR003010">
    <property type="entry name" value="C-N_Hydrolase"/>
</dbReference>
<evidence type="ECO:0000313" key="3">
    <source>
        <dbReference type="Proteomes" id="UP000308768"/>
    </source>
</evidence>
<dbReference type="Proteomes" id="UP000308768">
    <property type="component" value="Unassembled WGS sequence"/>
</dbReference>
<dbReference type="InterPro" id="IPR039703">
    <property type="entry name" value="Nta1"/>
</dbReference>
<dbReference type="PROSITE" id="PS50263">
    <property type="entry name" value="CN_HYDROLASE"/>
    <property type="match status" value="1"/>
</dbReference>
<sequence length="285" mass="31793">MKVACLQFAPRLGEFAHNVRRADEILDSSQPGRLHYLVLPEMAFSGYNFPSLEAIVPFLEPTAAGPTTQWAQATARRFKCHVTVGYPEITEEHHYNSAVTVSPAGLVIANYRKSFLYYTDMTWADEGDHGFFAGSLGALGNAAMGICMDINPYKFLPGIWENYEFANHCLRVSAPLIVLSMAWLTRLLPRELSIDPQMPDHETLAYWIERFRPLVEAAREDPTILILANRCGVEGDHKTEVAYAGSSCVMCIQGGKVKIYEMLGKGEEKLLIVNTADKPKYAVTQ</sequence>
<dbReference type="GO" id="GO:0008418">
    <property type="term" value="F:protein-N-terminal asparagine amidohydrolase activity"/>
    <property type="evidence" value="ECO:0007669"/>
    <property type="project" value="InterPro"/>
</dbReference>
<organism evidence="2 3">
    <name type="scientific">Cryomyces minteri</name>
    <dbReference type="NCBI Taxonomy" id="331657"/>
    <lineage>
        <taxon>Eukaryota</taxon>
        <taxon>Fungi</taxon>
        <taxon>Dikarya</taxon>
        <taxon>Ascomycota</taxon>
        <taxon>Pezizomycotina</taxon>
        <taxon>Dothideomycetes</taxon>
        <taxon>Dothideomycetes incertae sedis</taxon>
        <taxon>Cryomyces</taxon>
    </lineage>
</organism>
<keyword evidence="3" id="KW-1185">Reference proteome</keyword>
<comment type="caution">
    <text evidence="2">The sequence shown here is derived from an EMBL/GenBank/DDBJ whole genome shotgun (WGS) entry which is preliminary data.</text>
</comment>
<dbReference type="Gene3D" id="3.60.110.10">
    <property type="entry name" value="Carbon-nitrogen hydrolase"/>
    <property type="match status" value="1"/>
</dbReference>
<name>A0A4U0WAV1_9PEZI</name>
<proteinExistence type="predicted"/>
<feature type="domain" description="CN hydrolase" evidence="1">
    <location>
        <begin position="1"/>
        <end position="278"/>
    </location>
</feature>
<protein>
    <recommendedName>
        <fullName evidence="1">CN hydrolase domain-containing protein</fullName>
    </recommendedName>
</protein>
<dbReference type="PANTHER" id="PTHR11750">
    <property type="entry name" value="PROTEIN N-TERMINAL AMIDASE"/>
    <property type="match status" value="1"/>
</dbReference>
<gene>
    <name evidence="2" type="ORF">B0A49_11290</name>
</gene>